<evidence type="ECO:0000256" key="1">
    <source>
        <dbReference type="ARBA" id="ARBA00006541"/>
    </source>
</evidence>
<evidence type="ECO:0000256" key="3">
    <source>
        <dbReference type="ARBA" id="ARBA00016219"/>
    </source>
</evidence>
<dbReference type="GO" id="GO:0019594">
    <property type="term" value="P:mannitol metabolic process"/>
    <property type="evidence" value="ECO:0007669"/>
    <property type="project" value="InterPro"/>
</dbReference>
<accession>A0AAD0E5B2</accession>
<name>A0AAD0E5B2_9ACTN</name>
<dbReference type="InterPro" id="IPR050988">
    <property type="entry name" value="Mannitol_DH/Oxidoreductase"/>
</dbReference>
<sequence>MKRLSQEVLSQLPTGVEIPRYDRTTITPGILHFGVGAFHRSHQALTIDRLLTQGLAQDWGIVGVGLLQSDKRMFDALGSQDCLYTLITKHPDGQVHYQVIGSIIEYLYAPENSDGVLARLVDPAIRIVSLTITEGGYSFDRVTGEFDPTTPGVAEDLQGSPHPISAFGYIVEGLRRRRANGTPAFTVQSCDNIQGNGEVAKKMIIEFAQRKDPELAEWISEHVVFPSSMVDRITPVTAPADIELASTKLGVEDHWPVPCEPFFQWVVEDHFPAGRPPFEKAEVQMVSDVMPYELMKLRLLNASHQGLCYFGRLSGYTYVHEVMADPLIVTLLRRYMDEEATPTLAPVPGVDLEKYKNQLIERFSNPQVLDTVARLAAESSDRIPKWLLPVVREQLKVKGPVALSAAIVASWARYDEAIDEQGNPIEVVDPLRDELITIAKTQRENPKAFIQNTKLFGDLESNPSFTQPYLAVLNSLHVDGAQITLKRILS</sequence>
<evidence type="ECO:0000313" key="10">
    <source>
        <dbReference type="Proteomes" id="UP000217216"/>
    </source>
</evidence>
<comment type="catalytic activity">
    <reaction evidence="6">
        <text>D-mannitol 1-phosphate + NAD(+) = beta-D-fructose 6-phosphate + NADH + H(+)</text>
        <dbReference type="Rhea" id="RHEA:19661"/>
        <dbReference type="ChEBI" id="CHEBI:15378"/>
        <dbReference type="ChEBI" id="CHEBI:57540"/>
        <dbReference type="ChEBI" id="CHEBI:57634"/>
        <dbReference type="ChEBI" id="CHEBI:57945"/>
        <dbReference type="ChEBI" id="CHEBI:61381"/>
        <dbReference type="EC" id="1.1.1.17"/>
    </reaction>
</comment>
<dbReference type="InterPro" id="IPR036291">
    <property type="entry name" value="NAD(P)-bd_dom_sf"/>
</dbReference>
<dbReference type="Pfam" id="PF08125">
    <property type="entry name" value="Mannitol_dh_C"/>
    <property type="match status" value="1"/>
</dbReference>
<dbReference type="EC" id="1.1.1.17" evidence="2"/>
<evidence type="ECO:0000256" key="6">
    <source>
        <dbReference type="ARBA" id="ARBA00048615"/>
    </source>
</evidence>
<dbReference type="Pfam" id="PF01232">
    <property type="entry name" value="Mannitol_dh"/>
    <property type="match status" value="1"/>
</dbReference>
<dbReference type="Gene3D" id="3.40.50.720">
    <property type="entry name" value="NAD(P)-binding Rossmann-like Domain"/>
    <property type="match status" value="1"/>
</dbReference>
<dbReference type="PANTHER" id="PTHR43362">
    <property type="entry name" value="MANNITOL DEHYDROGENASE DSF1-RELATED"/>
    <property type="match status" value="1"/>
</dbReference>
<keyword evidence="10" id="KW-1185">Reference proteome</keyword>
<dbReference type="InterPro" id="IPR013118">
    <property type="entry name" value="Mannitol_DH_C"/>
</dbReference>
<evidence type="ECO:0000256" key="4">
    <source>
        <dbReference type="ARBA" id="ARBA00023002"/>
    </source>
</evidence>
<feature type="domain" description="Mannitol dehydrogenase C-terminal" evidence="8">
    <location>
        <begin position="288"/>
        <end position="468"/>
    </location>
</feature>
<feature type="domain" description="Mannitol dehydrogenase N-terminal" evidence="7">
    <location>
        <begin position="29"/>
        <end position="280"/>
    </location>
</feature>
<dbReference type="Gene3D" id="1.10.1040.10">
    <property type="entry name" value="N-(1-d-carboxylethyl)-l-norvaline Dehydrogenase, domain 2"/>
    <property type="match status" value="1"/>
</dbReference>
<dbReference type="InterPro" id="IPR013328">
    <property type="entry name" value="6PGD_dom2"/>
</dbReference>
<dbReference type="InterPro" id="IPR013131">
    <property type="entry name" value="Mannitol_DH_N"/>
</dbReference>
<dbReference type="SUPFAM" id="SSF48179">
    <property type="entry name" value="6-phosphogluconate dehydrogenase C-terminal domain-like"/>
    <property type="match status" value="1"/>
</dbReference>
<dbReference type="InterPro" id="IPR008927">
    <property type="entry name" value="6-PGluconate_DH-like_C_sf"/>
</dbReference>
<dbReference type="InterPro" id="IPR000669">
    <property type="entry name" value="Mannitol_DH"/>
</dbReference>
<evidence type="ECO:0000259" key="8">
    <source>
        <dbReference type="Pfam" id="PF08125"/>
    </source>
</evidence>
<evidence type="ECO:0000259" key="7">
    <source>
        <dbReference type="Pfam" id="PF01232"/>
    </source>
</evidence>
<reference evidence="9 10" key="1">
    <citation type="submission" date="2016-07" db="EMBL/GenBank/DDBJ databases">
        <title>High microdiversification within the ubiquitous acI lineage of Actinobacteria.</title>
        <authorList>
            <person name="Neuenschwander S.M."/>
            <person name="Salcher M."/>
            <person name="Ghai R."/>
            <person name="Pernthaler J."/>
        </authorList>
    </citation>
    <scope>NUCLEOTIDE SEQUENCE [LARGE SCALE GENOMIC DNA]</scope>
    <source>
        <strain evidence="9">MMS-21-155</strain>
    </source>
</reference>
<dbReference type="EMBL" id="CP016770">
    <property type="protein sequence ID" value="ASY11676.1"/>
    <property type="molecule type" value="Genomic_DNA"/>
</dbReference>
<dbReference type="PROSITE" id="PS00974">
    <property type="entry name" value="MANNITOL_DHGENASE"/>
    <property type="match status" value="1"/>
</dbReference>
<dbReference type="SUPFAM" id="SSF51735">
    <property type="entry name" value="NAD(P)-binding Rossmann-fold domains"/>
    <property type="match status" value="1"/>
</dbReference>
<dbReference type="AlphaFoldDB" id="A0AAD0E5B2"/>
<dbReference type="InterPro" id="IPR023027">
    <property type="entry name" value="Mannitol_DH_CS"/>
</dbReference>
<gene>
    <name evidence="9" type="ORF">A1s21155_01505</name>
</gene>
<evidence type="ECO:0000313" key="9">
    <source>
        <dbReference type="EMBL" id="ASY11676.1"/>
    </source>
</evidence>
<keyword evidence="4" id="KW-0560">Oxidoreductase</keyword>
<dbReference type="KEGG" id="plak:A1s21155_01505"/>
<dbReference type="PRINTS" id="PR00084">
    <property type="entry name" value="MTLDHDRGNASE"/>
</dbReference>
<evidence type="ECO:0000256" key="5">
    <source>
        <dbReference type="ARBA" id="ARBA00023027"/>
    </source>
</evidence>
<dbReference type="GeneID" id="300656822"/>
<proteinExistence type="inferred from homology"/>
<organism evidence="9 10">
    <name type="scientific">Candidatus Planktophila dulcis</name>
    <dbReference type="NCBI Taxonomy" id="1884914"/>
    <lineage>
        <taxon>Bacteria</taxon>
        <taxon>Bacillati</taxon>
        <taxon>Actinomycetota</taxon>
        <taxon>Actinomycetes</taxon>
        <taxon>Candidatus Nanopelagicales</taxon>
        <taxon>Candidatus Nanopelagicaceae</taxon>
        <taxon>Candidatus Planktophila</taxon>
    </lineage>
</organism>
<protein>
    <recommendedName>
        <fullName evidence="3">Mannitol-1-phosphate 5-dehydrogenase</fullName>
        <ecNumber evidence="2">1.1.1.17</ecNumber>
    </recommendedName>
</protein>
<dbReference type="RefSeq" id="WP_095696014.1">
    <property type="nucleotide sequence ID" value="NZ_CP016770.1"/>
</dbReference>
<keyword evidence="5" id="KW-0520">NAD</keyword>
<dbReference type="PANTHER" id="PTHR43362:SF1">
    <property type="entry name" value="MANNITOL DEHYDROGENASE 2-RELATED"/>
    <property type="match status" value="1"/>
</dbReference>
<evidence type="ECO:0000256" key="2">
    <source>
        <dbReference type="ARBA" id="ARBA00012939"/>
    </source>
</evidence>
<comment type="similarity">
    <text evidence="1">Belongs to the mannitol dehydrogenase family.</text>
</comment>
<dbReference type="GO" id="GO:0008926">
    <property type="term" value="F:mannitol-1-phosphate 5-dehydrogenase activity"/>
    <property type="evidence" value="ECO:0007669"/>
    <property type="project" value="UniProtKB-EC"/>
</dbReference>
<dbReference type="Proteomes" id="UP000217216">
    <property type="component" value="Chromosome"/>
</dbReference>